<dbReference type="EMBL" id="JBAHYK010001504">
    <property type="protein sequence ID" value="KAL0567760.1"/>
    <property type="molecule type" value="Genomic_DNA"/>
</dbReference>
<protein>
    <submittedName>
        <fullName evidence="1">Uncharacterized protein</fullName>
    </submittedName>
</protein>
<gene>
    <name evidence="1" type="ORF">V5O48_014235</name>
</gene>
<dbReference type="Proteomes" id="UP001465976">
    <property type="component" value="Unassembled WGS sequence"/>
</dbReference>
<sequence length="250" mass="28085">MPHFDTPWTMCNVLCESARIIIVFSSPKRILCEPKIRDIVAQSKKTGTYCVVVEGHPDEDLDDSDSDVKTACPSDHSELIANVTLEEAKRHWDELCASYHNHLNNREHFELRVAALQDAKAEGESARAKLVLLEMQYLFPALFVTPSRDTTVNDTFHTLKPVPQYEEDSKEVVYFDKDAHSRSPASTDLGDWALYVVSNKRLTKHTSLHSALIALQNKLNELPGAATVVGMFLARSSNLAMRTFMKAPEV</sequence>
<evidence type="ECO:0000313" key="1">
    <source>
        <dbReference type="EMBL" id="KAL0567760.1"/>
    </source>
</evidence>
<keyword evidence="2" id="KW-1185">Reference proteome</keyword>
<proteinExistence type="predicted"/>
<reference evidence="1 2" key="1">
    <citation type="submission" date="2024-02" db="EMBL/GenBank/DDBJ databases">
        <title>A draft genome for the cacao thread blight pathogen Marasmius crinis-equi.</title>
        <authorList>
            <person name="Cohen S.P."/>
            <person name="Baruah I.K."/>
            <person name="Amoako-Attah I."/>
            <person name="Bukari Y."/>
            <person name="Meinhardt L.W."/>
            <person name="Bailey B.A."/>
        </authorList>
    </citation>
    <scope>NUCLEOTIDE SEQUENCE [LARGE SCALE GENOMIC DNA]</scope>
    <source>
        <strain evidence="1 2">GH-76</strain>
    </source>
</reference>
<organism evidence="1 2">
    <name type="scientific">Marasmius crinis-equi</name>
    <dbReference type="NCBI Taxonomy" id="585013"/>
    <lineage>
        <taxon>Eukaryota</taxon>
        <taxon>Fungi</taxon>
        <taxon>Dikarya</taxon>
        <taxon>Basidiomycota</taxon>
        <taxon>Agaricomycotina</taxon>
        <taxon>Agaricomycetes</taxon>
        <taxon>Agaricomycetidae</taxon>
        <taxon>Agaricales</taxon>
        <taxon>Marasmiineae</taxon>
        <taxon>Marasmiaceae</taxon>
        <taxon>Marasmius</taxon>
    </lineage>
</organism>
<comment type="caution">
    <text evidence="1">The sequence shown here is derived from an EMBL/GenBank/DDBJ whole genome shotgun (WGS) entry which is preliminary data.</text>
</comment>
<accession>A0ABR3EXU9</accession>
<name>A0ABR3EXU9_9AGAR</name>
<evidence type="ECO:0000313" key="2">
    <source>
        <dbReference type="Proteomes" id="UP001465976"/>
    </source>
</evidence>